<name>A0A9W7SSF5_9PEZI</name>
<evidence type="ECO:0000313" key="2">
    <source>
        <dbReference type="EMBL" id="KAH9827771.1"/>
    </source>
</evidence>
<gene>
    <name evidence="2" type="ORF">Tdes44962_MAKER09618</name>
</gene>
<evidence type="ECO:0000313" key="3">
    <source>
        <dbReference type="Proteomes" id="UP001138500"/>
    </source>
</evidence>
<dbReference type="Proteomes" id="UP001138500">
    <property type="component" value="Unassembled WGS sequence"/>
</dbReference>
<dbReference type="EMBL" id="RIBY02001859">
    <property type="protein sequence ID" value="KAH9827771.1"/>
    <property type="molecule type" value="Genomic_DNA"/>
</dbReference>
<reference evidence="2 3" key="1">
    <citation type="journal article" date="2018" name="IMA Fungus">
        <title>IMA Genome-F 10: Nine draft genome sequences of Claviceps purpurea s.lat., including C. arundinis, C. humidiphila, and C. cf. spartinae, pseudomolecules for the pitch canker pathogen Fusarium circinatum, draft genome of Davidsoniella eucalypti, Grosmannia galeiformis, Quambalaria eucalypti, and Teratosphaeria destructans.</title>
        <authorList>
            <person name="Wingfield B.D."/>
            <person name="Liu M."/>
            <person name="Nguyen H.D."/>
            <person name="Lane F.A."/>
            <person name="Morgan S.W."/>
            <person name="De Vos L."/>
            <person name="Wilken P.M."/>
            <person name="Duong T.A."/>
            <person name="Aylward J."/>
            <person name="Coetzee M.P."/>
            <person name="Dadej K."/>
            <person name="De Beer Z.W."/>
            <person name="Findlay W."/>
            <person name="Havenga M."/>
            <person name="Kolarik M."/>
            <person name="Menzies J.G."/>
            <person name="Naidoo K."/>
            <person name="Pochopski O."/>
            <person name="Shoukouhi P."/>
            <person name="Santana Q.C."/>
            <person name="Seifert K.A."/>
            <person name="Soal N."/>
            <person name="Steenkamp E.T."/>
            <person name="Tatham C.T."/>
            <person name="van der Nest M.A."/>
            <person name="Wingfield M.J."/>
        </authorList>
    </citation>
    <scope>NUCLEOTIDE SEQUENCE [LARGE SCALE GENOMIC DNA]</scope>
    <source>
        <strain evidence="2">CMW44962</strain>
    </source>
</reference>
<dbReference type="AlphaFoldDB" id="A0A9W7SSF5"/>
<proteinExistence type="predicted"/>
<reference evidence="2 3" key="2">
    <citation type="journal article" date="2021" name="Curr. Genet.">
        <title>Genetic response to nitrogen starvation in the aggressive Eucalyptus foliar pathogen Teratosphaeria destructans.</title>
        <authorList>
            <person name="Havenga M."/>
            <person name="Wingfield B.D."/>
            <person name="Wingfield M.J."/>
            <person name="Dreyer L.L."/>
            <person name="Roets F."/>
            <person name="Aylward J."/>
        </authorList>
    </citation>
    <scope>NUCLEOTIDE SEQUENCE [LARGE SCALE GENOMIC DNA]</scope>
    <source>
        <strain evidence="2">CMW44962</strain>
    </source>
</reference>
<keyword evidence="3" id="KW-1185">Reference proteome</keyword>
<evidence type="ECO:0000256" key="1">
    <source>
        <dbReference type="SAM" id="MobiDB-lite"/>
    </source>
</evidence>
<feature type="region of interest" description="Disordered" evidence="1">
    <location>
        <begin position="132"/>
        <end position="153"/>
    </location>
</feature>
<accession>A0A9W7SSF5</accession>
<protein>
    <submittedName>
        <fullName evidence="2">Uncharacterized protein</fullName>
    </submittedName>
</protein>
<organism evidence="2 3">
    <name type="scientific">Teratosphaeria destructans</name>
    <dbReference type="NCBI Taxonomy" id="418781"/>
    <lineage>
        <taxon>Eukaryota</taxon>
        <taxon>Fungi</taxon>
        <taxon>Dikarya</taxon>
        <taxon>Ascomycota</taxon>
        <taxon>Pezizomycotina</taxon>
        <taxon>Dothideomycetes</taxon>
        <taxon>Dothideomycetidae</taxon>
        <taxon>Mycosphaerellales</taxon>
        <taxon>Teratosphaeriaceae</taxon>
        <taxon>Teratosphaeria</taxon>
    </lineage>
</organism>
<comment type="caution">
    <text evidence="2">The sequence shown here is derived from an EMBL/GenBank/DDBJ whole genome shotgun (WGS) entry which is preliminary data.</text>
</comment>
<feature type="compositionally biased region" description="Low complexity" evidence="1">
    <location>
        <begin position="137"/>
        <end position="151"/>
    </location>
</feature>
<sequence length="265" mass="28903">MAKKYNSSLIQGYFAKRNITHLGELTGDVLGGLLIVLGWHTDDDLQRTATNCLAWVRKNLHFEASEERFSPSKVVKASVEHIKKASPLDIDTEMAATSTERPPRVVKSAATARVTALLQSEKPTVENVGVVSEKPTAKPQSQPQPQSCTTTDRSATDVVHARPGVFPCDKTADTYIAILMDLSDQTLKMDAELTSYKHEVSTLRAELQYTRQALDRMMVEMQTMAAVCQELYTKQYGLGGTVATAGQMGGEGSLIVEADGPAEEL</sequence>